<dbReference type="AlphaFoldDB" id="A0A0G0RQC1"/>
<evidence type="ECO:0000259" key="17">
    <source>
        <dbReference type="PROSITE" id="PS50893"/>
    </source>
</evidence>
<evidence type="ECO:0000256" key="13">
    <source>
        <dbReference type="ARBA" id="ARBA00023204"/>
    </source>
</evidence>
<evidence type="ECO:0000256" key="8">
    <source>
        <dbReference type="ARBA" id="ARBA00022771"/>
    </source>
</evidence>
<comment type="similarity">
    <text evidence="14">Belongs to the ABC transporter superfamily. UvrA family.</text>
</comment>
<dbReference type="SMART" id="SM00382">
    <property type="entry name" value="AAA"/>
    <property type="match status" value="1"/>
</dbReference>
<feature type="domain" description="ABC transporter" evidence="17">
    <location>
        <begin position="378"/>
        <end position="706"/>
    </location>
</feature>
<dbReference type="GO" id="GO:0006289">
    <property type="term" value="P:nucleotide-excision repair"/>
    <property type="evidence" value="ECO:0007669"/>
    <property type="project" value="InterPro"/>
</dbReference>
<dbReference type="PROSITE" id="PS00211">
    <property type="entry name" value="ABC_TRANSPORTER_1"/>
    <property type="match status" value="2"/>
</dbReference>
<evidence type="ECO:0000256" key="16">
    <source>
        <dbReference type="ARBA" id="ARBA00042156"/>
    </source>
</evidence>
<dbReference type="Gene3D" id="1.10.8.280">
    <property type="entry name" value="ABC transporter ATPase domain-like"/>
    <property type="match status" value="1"/>
</dbReference>
<dbReference type="GO" id="GO:0005737">
    <property type="term" value="C:cytoplasm"/>
    <property type="evidence" value="ECO:0007669"/>
    <property type="project" value="UniProtKB-SubCell"/>
</dbReference>
<name>A0A0G0RQC1_9BACT</name>
<dbReference type="GO" id="GO:0016887">
    <property type="term" value="F:ATP hydrolysis activity"/>
    <property type="evidence" value="ECO:0007669"/>
    <property type="project" value="InterPro"/>
</dbReference>
<keyword evidence="4" id="KW-0677">Repeat</keyword>
<dbReference type="InterPro" id="IPR003439">
    <property type="entry name" value="ABC_transporter-like_ATP-bd"/>
</dbReference>
<dbReference type="PATRIC" id="fig|1618406.3.peg.195"/>
<evidence type="ECO:0000256" key="10">
    <source>
        <dbReference type="ARBA" id="ARBA00022840"/>
    </source>
</evidence>
<evidence type="ECO:0000256" key="5">
    <source>
        <dbReference type="ARBA" id="ARBA00022741"/>
    </source>
</evidence>
<keyword evidence="2" id="KW-0963">Cytoplasm</keyword>
<dbReference type="SUPFAM" id="SSF52540">
    <property type="entry name" value="P-loop containing nucleoside triphosphate hydrolases"/>
    <property type="match status" value="2"/>
</dbReference>
<keyword evidence="11" id="KW-0267">Excision nuclease</keyword>
<dbReference type="GO" id="GO:0008270">
    <property type="term" value="F:zinc ion binding"/>
    <property type="evidence" value="ECO:0007669"/>
    <property type="project" value="UniProtKB-KW"/>
</dbReference>
<dbReference type="InterPro" id="IPR003593">
    <property type="entry name" value="AAA+_ATPase"/>
</dbReference>
<dbReference type="InterPro" id="IPR041552">
    <property type="entry name" value="UvrA_DNA-bd"/>
</dbReference>
<dbReference type="Gene3D" id="3.40.50.300">
    <property type="entry name" value="P-loop containing nucleotide triphosphate hydrolases"/>
    <property type="match status" value="2"/>
</dbReference>
<feature type="non-terminal residue" evidence="18">
    <location>
        <position position="1"/>
    </location>
</feature>
<evidence type="ECO:0000256" key="11">
    <source>
        <dbReference type="ARBA" id="ARBA00022881"/>
    </source>
</evidence>
<dbReference type="Gene3D" id="1.20.1580.10">
    <property type="entry name" value="ABC transporter ATPase like domain"/>
    <property type="match status" value="2"/>
</dbReference>
<sequence length="709" mass="78924">EHLFSEKFTCPVDNISFSEIEPRTFSFNSPHGACPKCAGLGYLRKVDEELIINPNLSILEGAILPWARTIESNTWSWRTLETVAAENKIDLNKSFGELPESHKKNILWGDNENLYSVKGPNRFGRIVSWDTTFEGVIPGLERRYQETESDFVRGEIEKFMRIDICDQCQGSRLKKEALSVTVGENTIAQISEYSINQFFPWLKKLNTENDQTLSEREKQIAKSILKELILRVQFLVDVGLDYLTISRSANTLAGGEAQRIRLASQIGSGLSGVLYVLDEPSIGLHQRDNNRLITTLKKLRDIQNTVIVVEHDRDMILESDYIFDFGPGAGEHGGKIIAQGTPSQIEKSAQSQTGKYLSGKKKVEIKTIAHDKPSQDFSENQTLTVFGASQHNLKKIDVSFPLGKFICVTGVSGSGKSTLVHEIIYKAVASHFFCTKTKAGKHEGISGVEFLDKVVLVDQSPIGRTPRSNPATYTGAFTYIRDLFSKTVDARIKGYKPGRFSFNVKGGRCEACEGEGQVKIEMQFLPDVYVDCEVCQGKRYNAEALEIHYRDKNIADVLSMTVDEALQFFQNVPTIKNKLETIYDVGLGYIRLGQPAPTLSGGEAQRVKLATELSKKATGKTLYILDEPTTGLHFADIERLLFILKRLVLSGNTVIIIEHNMDVIKNCDWIIDLGPEGGDSGGKLIAQGTPNQISKVKTSYTGQFLAKNL</sequence>
<comment type="subcellular location">
    <subcellularLocation>
        <location evidence="1">Cytoplasm</location>
    </subcellularLocation>
</comment>
<proteinExistence type="inferred from homology"/>
<reference evidence="18 19" key="1">
    <citation type="journal article" date="2015" name="Nature">
        <title>rRNA introns, odd ribosomes, and small enigmatic genomes across a large radiation of phyla.</title>
        <authorList>
            <person name="Brown C.T."/>
            <person name="Hug L.A."/>
            <person name="Thomas B.C."/>
            <person name="Sharon I."/>
            <person name="Castelle C.J."/>
            <person name="Singh A."/>
            <person name="Wilkins M.J."/>
            <person name="Williams K.H."/>
            <person name="Banfield J.F."/>
        </authorList>
    </citation>
    <scope>NUCLEOTIDE SEQUENCE [LARGE SCALE GENOMIC DNA]</scope>
</reference>
<evidence type="ECO:0000256" key="9">
    <source>
        <dbReference type="ARBA" id="ARBA00022833"/>
    </source>
</evidence>
<keyword evidence="3" id="KW-0479">Metal-binding</keyword>
<comment type="caution">
    <text evidence="18">The sequence shown here is derived from an EMBL/GenBank/DDBJ whole genome shotgun (WGS) entry which is preliminary data.</text>
</comment>
<evidence type="ECO:0000313" key="18">
    <source>
        <dbReference type="EMBL" id="KKR54899.1"/>
    </source>
</evidence>
<dbReference type="Pfam" id="PF17755">
    <property type="entry name" value="UvrA_DNA-bind"/>
    <property type="match status" value="1"/>
</dbReference>
<evidence type="ECO:0000256" key="1">
    <source>
        <dbReference type="ARBA" id="ARBA00004496"/>
    </source>
</evidence>
<dbReference type="GO" id="GO:0005524">
    <property type="term" value="F:ATP binding"/>
    <property type="evidence" value="ECO:0007669"/>
    <property type="project" value="UniProtKB-KW"/>
</dbReference>
<evidence type="ECO:0000256" key="15">
    <source>
        <dbReference type="ARBA" id="ARBA00039316"/>
    </source>
</evidence>
<dbReference type="Proteomes" id="UP000034489">
    <property type="component" value="Unassembled WGS sequence"/>
</dbReference>
<evidence type="ECO:0000256" key="2">
    <source>
        <dbReference type="ARBA" id="ARBA00022490"/>
    </source>
</evidence>
<dbReference type="FunFam" id="1.20.1580.10:FF:000002">
    <property type="entry name" value="UvrABC system protein A"/>
    <property type="match status" value="1"/>
</dbReference>
<dbReference type="PROSITE" id="PS50893">
    <property type="entry name" value="ABC_TRANSPORTER_2"/>
    <property type="match status" value="1"/>
</dbReference>
<dbReference type="InterPro" id="IPR027417">
    <property type="entry name" value="P-loop_NTPase"/>
</dbReference>
<evidence type="ECO:0000256" key="3">
    <source>
        <dbReference type="ARBA" id="ARBA00022723"/>
    </source>
</evidence>
<keyword evidence="6" id="KW-0227">DNA damage</keyword>
<dbReference type="GO" id="GO:0009380">
    <property type="term" value="C:excinuclease repair complex"/>
    <property type="evidence" value="ECO:0007669"/>
    <property type="project" value="InterPro"/>
</dbReference>
<dbReference type="PANTHER" id="PTHR43152:SF3">
    <property type="entry name" value="UVRABC SYSTEM PROTEIN A"/>
    <property type="match status" value="1"/>
</dbReference>
<accession>A0A0G0RQC1</accession>
<dbReference type="InterPro" id="IPR013815">
    <property type="entry name" value="ATP_grasp_subdomain_1"/>
</dbReference>
<dbReference type="NCBIfam" id="TIGR00630">
    <property type="entry name" value="uvra"/>
    <property type="match status" value="1"/>
</dbReference>
<dbReference type="PANTHER" id="PTHR43152">
    <property type="entry name" value="UVRABC SYSTEM PROTEIN A"/>
    <property type="match status" value="1"/>
</dbReference>
<keyword evidence="12" id="KW-0238">DNA-binding</keyword>
<keyword evidence="10" id="KW-0067">ATP-binding</keyword>
<dbReference type="GO" id="GO:0004518">
    <property type="term" value="F:nuclease activity"/>
    <property type="evidence" value="ECO:0007669"/>
    <property type="project" value="UniProtKB-KW"/>
</dbReference>
<keyword evidence="7" id="KW-0228">DNA excision</keyword>
<keyword evidence="5" id="KW-0547">Nucleotide-binding</keyword>
<keyword evidence="9" id="KW-0862">Zinc</keyword>
<keyword evidence="13" id="KW-0234">DNA repair</keyword>
<dbReference type="InterPro" id="IPR017871">
    <property type="entry name" value="ABC_transporter-like_CS"/>
</dbReference>
<evidence type="ECO:0000256" key="14">
    <source>
        <dbReference type="ARBA" id="ARBA00038000"/>
    </source>
</evidence>
<keyword evidence="8" id="KW-0863">Zinc-finger</keyword>
<evidence type="ECO:0000256" key="12">
    <source>
        <dbReference type="ARBA" id="ARBA00023125"/>
    </source>
</evidence>
<dbReference type="EMBL" id="LBYQ01000011">
    <property type="protein sequence ID" value="KKR54899.1"/>
    <property type="molecule type" value="Genomic_DNA"/>
</dbReference>
<dbReference type="InterPro" id="IPR004602">
    <property type="entry name" value="UvrA"/>
</dbReference>
<dbReference type="Gene3D" id="3.30.1490.20">
    <property type="entry name" value="ATP-grasp fold, A domain"/>
    <property type="match status" value="1"/>
</dbReference>
<organism evidence="18 19">
    <name type="scientific">Candidatus Curtissbacteria bacterium GW2011_GWA1_40_24</name>
    <dbReference type="NCBI Taxonomy" id="1618406"/>
    <lineage>
        <taxon>Bacteria</taxon>
        <taxon>Candidatus Curtissiibacteriota</taxon>
    </lineage>
</organism>
<evidence type="ECO:0000256" key="7">
    <source>
        <dbReference type="ARBA" id="ARBA00022769"/>
    </source>
</evidence>
<evidence type="ECO:0000313" key="19">
    <source>
        <dbReference type="Proteomes" id="UP000034489"/>
    </source>
</evidence>
<protein>
    <recommendedName>
        <fullName evidence="15">UvrABC system protein A</fullName>
    </recommendedName>
    <alternativeName>
        <fullName evidence="16">Excinuclease ABC subunit A</fullName>
    </alternativeName>
</protein>
<dbReference type="CDD" id="cd03271">
    <property type="entry name" value="ABC_UvrA_II"/>
    <property type="match status" value="1"/>
</dbReference>
<dbReference type="GO" id="GO:0003677">
    <property type="term" value="F:DNA binding"/>
    <property type="evidence" value="ECO:0007669"/>
    <property type="project" value="UniProtKB-KW"/>
</dbReference>
<evidence type="ECO:0000256" key="6">
    <source>
        <dbReference type="ARBA" id="ARBA00022763"/>
    </source>
</evidence>
<gene>
    <name evidence="18" type="ORF">UT92_C0011G0010</name>
</gene>
<evidence type="ECO:0000256" key="4">
    <source>
        <dbReference type="ARBA" id="ARBA00022737"/>
    </source>
</evidence>